<evidence type="ECO:0000313" key="2">
    <source>
        <dbReference type="Proteomes" id="UP000015106"/>
    </source>
</evidence>
<organism evidence="1 2">
    <name type="scientific">Triticum urartu</name>
    <name type="common">Red wild einkorn</name>
    <name type="synonym">Crithodium urartu</name>
    <dbReference type="NCBI Taxonomy" id="4572"/>
    <lineage>
        <taxon>Eukaryota</taxon>
        <taxon>Viridiplantae</taxon>
        <taxon>Streptophyta</taxon>
        <taxon>Embryophyta</taxon>
        <taxon>Tracheophyta</taxon>
        <taxon>Spermatophyta</taxon>
        <taxon>Magnoliopsida</taxon>
        <taxon>Liliopsida</taxon>
        <taxon>Poales</taxon>
        <taxon>Poaceae</taxon>
        <taxon>BOP clade</taxon>
        <taxon>Pooideae</taxon>
        <taxon>Triticodae</taxon>
        <taxon>Triticeae</taxon>
        <taxon>Triticinae</taxon>
        <taxon>Triticum</taxon>
    </lineage>
</organism>
<reference evidence="2" key="1">
    <citation type="journal article" date="2013" name="Nature">
        <title>Draft genome of the wheat A-genome progenitor Triticum urartu.</title>
        <authorList>
            <person name="Ling H.Q."/>
            <person name="Zhao S."/>
            <person name="Liu D."/>
            <person name="Wang J."/>
            <person name="Sun H."/>
            <person name="Zhang C."/>
            <person name="Fan H."/>
            <person name="Li D."/>
            <person name="Dong L."/>
            <person name="Tao Y."/>
            <person name="Gao C."/>
            <person name="Wu H."/>
            <person name="Li Y."/>
            <person name="Cui Y."/>
            <person name="Guo X."/>
            <person name="Zheng S."/>
            <person name="Wang B."/>
            <person name="Yu K."/>
            <person name="Liang Q."/>
            <person name="Yang W."/>
            <person name="Lou X."/>
            <person name="Chen J."/>
            <person name="Feng M."/>
            <person name="Jian J."/>
            <person name="Zhang X."/>
            <person name="Luo G."/>
            <person name="Jiang Y."/>
            <person name="Liu J."/>
            <person name="Wang Z."/>
            <person name="Sha Y."/>
            <person name="Zhang B."/>
            <person name="Wu H."/>
            <person name="Tang D."/>
            <person name="Shen Q."/>
            <person name="Xue P."/>
            <person name="Zou S."/>
            <person name="Wang X."/>
            <person name="Liu X."/>
            <person name="Wang F."/>
            <person name="Yang Y."/>
            <person name="An X."/>
            <person name="Dong Z."/>
            <person name="Zhang K."/>
            <person name="Zhang X."/>
            <person name="Luo M.C."/>
            <person name="Dvorak J."/>
            <person name="Tong Y."/>
            <person name="Wang J."/>
            <person name="Yang H."/>
            <person name="Li Z."/>
            <person name="Wang D."/>
            <person name="Zhang A."/>
            <person name="Wang J."/>
        </authorList>
    </citation>
    <scope>NUCLEOTIDE SEQUENCE</scope>
    <source>
        <strain evidence="2">cv. G1812</strain>
    </source>
</reference>
<reference evidence="1" key="2">
    <citation type="submission" date="2018-03" db="EMBL/GenBank/DDBJ databases">
        <title>The Triticum urartu genome reveals the dynamic nature of wheat genome evolution.</title>
        <authorList>
            <person name="Ling H."/>
            <person name="Ma B."/>
            <person name="Shi X."/>
            <person name="Liu H."/>
            <person name="Dong L."/>
            <person name="Sun H."/>
            <person name="Cao Y."/>
            <person name="Gao Q."/>
            <person name="Zheng S."/>
            <person name="Li Y."/>
            <person name="Yu Y."/>
            <person name="Du H."/>
            <person name="Qi M."/>
            <person name="Li Y."/>
            <person name="Yu H."/>
            <person name="Cui Y."/>
            <person name="Wang N."/>
            <person name="Chen C."/>
            <person name="Wu H."/>
            <person name="Zhao Y."/>
            <person name="Zhang J."/>
            <person name="Li Y."/>
            <person name="Zhou W."/>
            <person name="Zhang B."/>
            <person name="Hu W."/>
            <person name="Eijk M."/>
            <person name="Tang J."/>
            <person name="Witsenboer H."/>
            <person name="Zhao S."/>
            <person name="Li Z."/>
            <person name="Zhang A."/>
            <person name="Wang D."/>
            <person name="Liang C."/>
        </authorList>
    </citation>
    <scope>NUCLEOTIDE SEQUENCE [LARGE SCALE GENOMIC DNA]</scope>
    <source>
        <strain evidence="1">cv. G1812</strain>
    </source>
</reference>
<dbReference type="Proteomes" id="UP000015106">
    <property type="component" value="Chromosome 3"/>
</dbReference>
<dbReference type="Gramene" id="TuG1812G0300004014.01.T01">
    <property type="protein sequence ID" value="TuG1812G0300004014.01.T01"/>
    <property type="gene ID" value="TuG1812G0300004014.01"/>
</dbReference>
<evidence type="ECO:0000313" key="1">
    <source>
        <dbReference type="EnsemblPlants" id="TuG1812G0300004014.01.T01"/>
    </source>
</evidence>
<sequence length="68" mass="7630">MRQATQGPEEEMSWGKTSAQNSLHCFAFQRDWGQTMLQDIGIVQAANINTLPTAKFFVPSRKKQAKAC</sequence>
<reference evidence="1" key="3">
    <citation type="submission" date="2022-06" db="UniProtKB">
        <authorList>
            <consortium name="EnsemblPlants"/>
        </authorList>
    </citation>
    <scope>IDENTIFICATION</scope>
</reference>
<protein>
    <submittedName>
        <fullName evidence="1">Uncharacterized protein</fullName>
    </submittedName>
</protein>
<name>A0A8R7TZD7_TRIUA</name>
<dbReference type="EnsemblPlants" id="TuG1812G0300004014.01.T01">
    <property type="protein sequence ID" value="TuG1812G0300004014.01.T01"/>
    <property type="gene ID" value="TuG1812G0300004014.01"/>
</dbReference>
<accession>A0A8R7TZD7</accession>
<proteinExistence type="predicted"/>
<dbReference type="AlphaFoldDB" id="A0A8R7TZD7"/>
<keyword evidence="2" id="KW-1185">Reference proteome</keyword>